<gene>
    <name evidence="2" type="ORF">RRG08_021245</name>
</gene>
<sequence>MTEYKIEQKRFLHRRAKGVDQEFDRPRDVEGTASSRDEYPNHLPTNLENIVQHVDNLKSEQKKFFTDLQQSQVQLMSTSCPLLVQTSASIAANLKTTGDIHNSVYSKSAPCTTVPVYDNAVKRTCVTSAVARFRGEVTKLPCATRQPCQFELTADWSNFQHNLDTESA</sequence>
<name>A0AAE1D6K5_9GAST</name>
<keyword evidence="3" id="KW-1185">Reference proteome</keyword>
<evidence type="ECO:0000313" key="2">
    <source>
        <dbReference type="EMBL" id="KAK3759299.1"/>
    </source>
</evidence>
<dbReference type="AlphaFoldDB" id="A0AAE1D6K5"/>
<dbReference type="Proteomes" id="UP001283361">
    <property type="component" value="Unassembled WGS sequence"/>
</dbReference>
<comment type="caution">
    <text evidence="2">The sequence shown here is derived from an EMBL/GenBank/DDBJ whole genome shotgun (WGS) entry which is preliminary data.</text>
</comment>
<protein>
    <submittedName>
        <fullName evidence="2">Uncharacterized protein</fullName>
    </submittedName>
</protein>
<feature type="region of interest" description="Disordered" evidence="1">
    <location>
        <begin position="18"/>
        <end position="42"/>
    </location>
</feature>
<proteinExistence type="predicted"/>
<accession>A0AAE1D6K5</accession>
<organism evidence="2 3">
    <name type="scientific">Elysia crispata</name>
    <name type="common">lettuce slug</name>
    <dbReference type="NCBI Taxonomy" id="231223"/>
    <lineage>
        <taxon>Eukaryota</taxon>
        <taxon>Metazoa</taxon>
        <taxon>Spiralia</taxon>
        <taxon>Lophotrochozoa</taxon>
        <taxon>Mollusca</taxon>
        <taxon>Gastropoda</taxon>
        <taxon>Heterobranchia</taxon>
        <taxon>Euthyneura</taxon>
        <taxon>Panpulmonata</taxon>
        <taxon>Sacoglossa</taxon>
        <taxon>Placobranchoidea</taxon>
        <taxon>Plakobranchidae</taxon>
        <taxon>Elysia</taxon>
    </lineage>
</organism>
<evidence type="ECO:0000256" key="1">
    <source>
        <dbReference type="SAM" id="MobiDB-lite"/>
    </source>
</evidence>
<reference evidence="2" key="1">
    <citation type="journal article" date="2023" name="G3 (Bethesda)">
        <title>A reference genome for the long-term kleptoplast-retaining sea slug Elysia crispata morphotype clarki.</title>
        <authorList>
            <person name="Eastman K.E."/>
            <person name="Pendleton A.L."/>
            <person name="Shaikh M.A."/>
            <person name="Suttiyut T."/>
            <person name="Ogas R."/>
            <person name="Tomko P."/>
            <person name="Gavelis G."/>
            <person name="Widhalm J.R."/>
            <person name="Wisecaver J.H."/>
        </authorList>
    </citation>
    <scope>NUCLEOTIDE SEQUENCE</scope>
    <source>
        <strain evidence="2">ECLA1</strain>
    </source>
</reference>
<feature type="compositionally biased region" description="Basic and acidic residues" evidence="1">
    <location>
        <begin position="18"/>
        <end position="40"/>
    </location>
</feature>
<dbReference type="EMBL" id="JAWDGP010005144">
    <property type="protein sequence ID" value="KAK3759299.1"/>
    <property type="molecule type" value="Genomic_DNA"/>
</dbReference>
<evidence type="ECO:0000313" key="3">
    <source>
        <dbReference type="Proteomes" id="UP001283361"/>
    </source>
</evidence>